<keyword evidence="6" id="KW-1185">Reference proteome</keyword>
<evidence type="ECO:0000313" key="5">
    <source>
        <dbReference type="EMBL" id="QDT58637.1"/>
    </source>
</evidence>
<dbReference type="GO" id="GO:0006109">
    <property type="term" value="P:regulation of carbohydrate metabolic process"/>
    <property type="evidence" value="ECO:0007669"/>
    <property type="project" value="InterPro"/>
</dbReference>
<comment type="similarity">
    <text evidence="4">Belongs to the CsrA/RsmA family.</text>
</comment>
<dbReference type="GO" id="GO:0005829">
    <property type="term" value="C:cytosol"/>
    <property type="evidence" value="ECO:0007669"/>
    <property type="project" value="TreeGrafter"/>
</dbReference>
<evidence type="ECO:0000256" key="1">
    <source>
        <dbReference type="ARBA" id="ARBA00022490"/>
    </source>
</evidence>
<dbReference type="PANTHER" id="PTHR34984">
    <property type="entry name" value="CARBON STORAGE REGULATOR"/>
    <property type="match status" value="1"/>
</dbReference>
<dbReference type="InterPro" id="IPR036107">
    <property type="entry name" value="CsrA_sf"/>
</dbReference>
<evidence type="ECO:0000256" key="2">
    <source>
        <dbReference type="ARBA" id="ARBA00022845"/>
    </source>
</evidence>
<protein>
    <recommendedName>
        <fullName evidence="4">Translational regulator CsrA</fullName>
    </recommendedName>
</protein>
<evidence type="ECO:0000313" key="6">
    <source>
        <dbReference type="Proteomes" id="UP000315003"/>
    </source>
</evidence>
<keyword evidence="1 4" id="KW-0963">Cytoplasm</keyword>
<proteinExistence type="inferred from homology"/>
<gene>
    <name evidence="4" type="primary">csrA</name>
    <name evidence="5" type="ORF">SV7mr_11300</name>
</gene>
<evidence type="ECO:0000256" key="3">
    <source>
        <dbReference type="ARBA" id="ARBA00022884"/>
    </source>
</evidence>
<dbReference type="GO" id="GO:1902208">
    <property type="term" value="P:regulation of bacterial-type flagellum assembly"/>
    <property type="evidence" value="ECO:0007669"/>
    <property type="project" value="UniProtKB-UniRule"/>
</dbReference>
<sequence>MLVLSRKVGQKLLIGDDVVVTVHKINGNRAVLMIDAPKQMSIQRAEVSVESAQPKLNQPQSVSIGEFSV</sequence>
<organism evidence="5 6">
    <name type="scientific">Stieleria bergensis</name>
    <dbReference type="NCBI Taxonomy" id="2528025"/>
    <lineage>
        <taxon>Bacteria</taxon>
        <taxon>Pseudomonadati</taxon>
        <taxon>Planctomycetota</taxon>
        <taxon>Planctomycetia</taxon>
        <taxon>Pirellulales</taxon>
        <taxon>Pirellulaceae</taxon>
        <taxon>Stieleria</taxon>
    </lineage>
</organism>
<dbReference type="OrthoDB" id="289081at2"/>
<dbReference type="HAMAP" id="MF_00167">
    <property type="entry name" value="CsrA"/>
    <property type="match status" value="1"/>
</dbReference>
<dbReference type="GO" id="GO:0045947">
    <property type="term" value="P:negative regulation of translational initiation"/>
    <property type="evidence" value="ECO:0007669"/>
    <property type="project" value="UniProtKB-UniRule"/>
</dbReference>
<dbReference type="Pfam" id="PF02599">
    <property type="entry name" value="CsrA"/>
    <property type="match status" value="1"/>
</dbReference>
<reference evidence="5 6" key="1">
    <citation type="submission" date="2019-02" db="EMBL/GenBank/DDBJ databases">
        <title>Deep-cultivation of Planctomycetes and their phenomic and genomic characterization uncovers novel biology.</title>
        <authorList>
            <person name="Wiegand S."/>
            <person name="Jogler M."/>
            <person name="Boedeker C."/>
            <person name="Pinto D."/>
            <person name="Vollmers J."/>
            <person name="Rivas-Marin E."/>
            <person name="Kohn T."/>
            <person name="Peeters S.H."/>
            <person name="Heuer A."/>
            <person name="Rast P."/>
            <person name="Oberbeckmann S."/>
            <person name="Bunk B."/>
            <person name="Jeske O."/>
            <person name="Meyerdierks A."/>
            <person name="Storesund J.E."/>
            <person name="Kallscheuer N."/>
            <person name="Luecker S."/>
            <person name="Lage O.M."/>
            <person name="Pohl T."/>
            <person name="Merkel B.J."/>
            <person name="Hornburger P."/>
            <person name="Mueller R.-W."/>
            <person name="Bruemmer F."/>
            <person name="Labrenz M."/>
            <person name="Spormann A.M."/>
            <person name="Op den Camp H."/>
            <person name="Overmann J."/>
            <person name="Amann R."/>
            <person name="Jetten M.S.M."/>
            <person name="Mascher T."/>
            <person name="Medema M.H."/>
            <person name="Devos D.P."/>
            <person name="Kaster A.-K."/>
            <person name="Ovreas L."/>
            <person name="Rohde M."/>
            <person name="Galperin M.Y."/>
            <person name="Jogler C."/>
        </authorList>
    </citation>
    <scope>NUCLEOTIDE SEQUENCE [LARGE SCALE GENOMIC DNA]</scope>
    <source>
        <strain evidence="5 6">SV_7m_r</strain>
    </source>
</reference>
<dbReference type="EMBL" id="CP036272">
    <property type="protein sequence ID" value="QDT58637.1"/>
    <property type="molecule type" value="Genomic_DNA"/>
</dbReference>
<dbReference type="Gene3D" id="2.60.40.4380">
    <property type="entry name" value="Translational regulator CsrA"/>
    <property type="match status" value="1"/>
</dbReference>
<accession>A0A517SR89</accession>
<dbReference type="InterPro" id="IPR003751">
    <property type="entry name" value="CsrA"/>
</dbReference>
<evidence type="ECO:0000256" key="4">
    <source>
        <dbReference type="HAMAP-Rule" id="MF_00167"/>
    </source>
</evidence>
<keyword evidence="2 4" id="KW-0810">Translation regulation</keyword>
<name>A0A517SR89_9BACT</name>
<keyword evidence="3 4" id="KW-0694">RNA-binding</keyword>
<keyword evidence="4" id="KW-1005">Bacterial flagellum biogenesis</keyword>
<dbReference type="Proteomes" id="UP000315003">
    <property type="component" value="Chromosome"/>
</dbReference>
<dbReference type="GO" id="GO:0048027">
    <property type="term" value="F:mRNA 5'-UTR binding"/>
    <property type="evidence" value="ECO:0007669"/>
    <property type="project" value="UniProtKB-UniRule"/>
</dbReference>
<dbReference type="RefSeq" id="WP_145269919.1">
    <property type="nucleotide sequence ID" value="NZ_CP036272.1"/>
</dbReference>
<comment type="subcellular location">
    <subcellularLocation>
        <location evidence="4">Cytoplasm</location>
    </subcellularLocation>
</comment>
<dbReference type="SUPFAM" id="SSF117130">
    <property type="entry name" value="CsrA-like"/>
    <property type="match status" value="1"/>
</dbReference>
<dbReference type="GO" id="GO:0044781">
    <property type="term" value="P:bacterial-type flagellum organization"/>
    <property type="evidence" value="ECO:0007669"/>
    <property type="project" value="UniProtKB-KW"/>
</dbReference>
<comment type="function">
    <text evidence="4">A translational regulator that binds mRNA to regulate translation initiation and/or mRNA stability. Usually binds in the 5'-UTR at or near the Shine-Dalgarno sequence preventing ribosome-binding, thus repressing translation. Its main target seems to be the major flagellin gene, while its function is anatagonized by FliW.</text>
</comment>
<dbReference type="AlphaFoldDB" id="A0A517SR89"/>
<comment type="subunit">
    <text evidence="4">Homodimer; the beta-strands of each monomer intercalate to form a hydrophobic core, while the alpha-helices form wings that extend away from the core.</text>
</comment>
<keyword evidence="4" id="KW-0678">Repressor</keyword>
<dbReference type="PANTHER" id="PTHR34984:SF1">
    <property type="entry name" value="CARBON STORAGE REGULATOR"/>
    <property type="match status" value="1"/>
</dbReference>
<dbReference type="GO" id="GO:0006402">
    <property type="term" value="P:mRNA catabolic process"/>
    <property type="evidence" value="ECO:0007669"/>
    <property type="project" value="InterPro"/>
</dbReference>